<feature type="transmembrane region" description="Helical" evidence="7">
    <location>
        <begin position="158"/>
        <end position="177"/>
    </location>
</feature>
<dbReference type="PANTHER" id="PTHR14969:SF62">
    <property type="entry name" value="DECAPRENYLPHOSPHORYL-5-PHOSPHORIBOSE PHOSPHATASE RV3807C-RELATED"/>
    <property type="match status" value="1"/>
</dbReference>
<feature type="transmembrane region" description="Helical" evidence="7">
    <location>
        <begin position="27"/>
        <end position="51"/>
    </location>
</feature>
<evidence type="ECO:0000256" key="6">
    <source>
        <dbReference type="ARBA" id="ARBA00023136"/>
    </source>
</evidence>
<evidence type="ECO:0000259" key="8">
    <source>
        <dbReference type="SMART" id="SM00014"/>
    </source>
</evidence>
<evidence type="ECO:0000313" key="9">
    <source>
        <dbReference type="EMBL" id="MBK6088319.1"/>
    </source>
</evidence>
<dbReference type="Gene3D" id="1.20.144.10">
    <property type="entry name" value="Phosphatidic acid phosphatase type 2/haloperoxidase"/>
    <property type="match status" value="1"/>
</dbReference>
<dbReference type="GO" id="GO:0005886">
    <property type="term" value="C:plasma membrane"/>
    <property type="evidence" value="ECO:0007669"/>
    <property type="project" value="UniProtKB-SubCell"/>
</dbReference>
<keyword evidence="3 7" id="KW-0812">Transmembrane</keyword>
<gene>
    <name evidence="9" type="ORF">JKK62_06550</name>
</gene>
<comment type="caution">
    <text evidence="9">The sequence shown here is derived from an EMBL/GenBank/DDBJ whole genome shotgun (WGS) entry which is preliminary data.</text>
</comment>
<evidence type="ECO:0000256" key="1">
    <source>
        <dbReference type="ARBA" id="ARBA00004651"/>
    </source>
</evidence>
<dbReference type="GO" id="GO:0016787">
    <property type="term" value="F:hydrolase activity"/>
    <property type="evidence" value="ECO:0007669"/>
    <property type="project" value="UniProtKB-KW"/>
</dbReference>
<organism evidence="9 10">
    <name type="scientific">Ruminococcus difficilis</name>
    <dbReference type="NCBI Taxonomy" id="2763069"/>
    <lineage>
        <taxon>Bacteria</taxon>
        <taxon>Bacillati</taxon>
        <taxon>Bacillota</taxon>
        <taxon>Clostridia</taxon>
        <taxon>Eubacteriales</taxon>
        <taxon>Oscillospiraceae</taxon>
        <taxon>Ruminococcus</taxon>
    </lineage>
</organism>
<evidence type="ECO:0000256" key="7">
    <source>
        <dbReference type="SAM" id="Phobius"/>
    </source>
</evidence>
<dbReference type="SUPFAM" id="SSF48317">
    <property type="entry name" value="Acid phosphatase/Vanadium-dependent haloperoxidase"/>
    <property type="match status" value="1"/>
</dbReference>
<sequence length="178" mass="20394">MFHKLREMDERVLKRMSEIHRPVLDKIMVMFTYAGTGGFIWWVAFVIPFLISRRYRETSAIMTAALSVNYLIGEILIKKTVGRNRPSTWISDEDMKINKPKDHSFPSGHSASSFCAFTVTAWCCPPWIWIPALVLAGAIAFSRMYLRVHYLTDVLGGIVLGVINGTWVTLIFKTFIFK</sequence>
<protein>
    <submittedName>
        <fullName evidence="9">Phosphatase PAP2 family protein</fullName>
    </submittedName>
</protein>
<keyword evidence="10" id="KW-1185">Reference proteome</keyword>
<keyword evidence="4" id="KW-0378">Hydrolase</keyword>
<dbReference type="CDD" id="cd03392">
    <property type="entry name" value="PAP2_like_2"/>
    <property type="match status" value="1"/>
</dbReference>
<feature type="transmembrane region" description="Helical" evidence="7">
    <location>
        <begin position="127"/>
        <end position="146"/>
    </location>
</feature>
<keyword evidence="6 7" id="KW-0472">Membrane</keyword>
<evidence type="ECO:0000256" key="2">
    <source>
        <dbReference type="ARBA" id="ARBA00022475"/>
    </source>
</evidence>
<dbReference type="SMART" id="SM00014">
    <property type="entry name" value="acidPPc"/>
    <property type="match status" value="1"/>
</dbReference>
<dbReference type="InterPro" id="IPR000326">
    <property type="entry name" value="PAP2/HPO"/>
</dbReference>
<dbReference type="InterPro" id="IPR036938">
    <property type="entry name" value="PAP2/HPO_sf"/>
</dbReference>
<evidence type="ECO:0000256" key="4">
    <source>
        <dbReference type="ARBA" id="ARBA00022801"/>
    </source>
</evidence>
<feature type="domain" description="Phosphatidic acid phosphatase type 2/haloperoxidase" evidence="8">
    <location>
        <begin position="59"/>
        <end position="169"/>
    </location>
</feature>
<evidence type="ECO:0000313" key="10">
    <source>
        <dbReference type="Proteomes" id="UP000633365"/>
    </source>
</evidence>
<reference evidence="9" key="1">
    <citation type="submission" date="2021-01" db="EMBL/GenBank/DDBJ databases">
        <title>Genome public.</title>
        <authorList>
            <person name="Liu C."/>
            <person name="Sun Q."/>
        </authorList>
    </citation>
    <scope>NUCLEOTIDE SEQUENCE</scope>
    <source>
        <strain evidence="9">M6</strain>
    </source>
</reference>
<dbReference type="EMBL" id="JAEQMG010000048">
    <property type="protein sequence ID" value="MBK6088319.1"/>
    <property type="molecule type" value="Genomic_DNA"/>
</dbReference>
<feature type="transmembrane region" description="Helical" evidence="7">
    <location>
        <begin position="58"/>
        <end position="77"/>
    </location>
</feature>
<comment type="subcellular location">
    <subcellularLocation>
        <location evidence="1">Cell membrane</location>
        <topology evidence="1">Multi-pass membrane protein</topology>
    </subcellularLocation>
</comment>
<evidence type="ECO:0000256" key="5">
    <source>
        <dbReference type="ARBA" id="ARBA00022989"/>
    </source>
</evidence>
<dbReference type="AlphaFoldDB" id="A0A934U2L1"/>
<dbReference type="Pfam" id="PF01569">
    <property type="entry name" value="PAP2"/>
    <property type="match status" value="1"/>
</dbReference>
<dbReference type="PANTHER" id="PTHR14969">
    <property type="entry name" value="SPHINGOSINE-1-PHOSPHATE PHOSPHOHYDROLASE"/>
    <property type="match status" value="1"/>
</dbReference>
<dbReference type="RefSeq" id="WP_201427217.1">
    <property type="nucleotide sequence ID" value="NZ_JAEQMG010000048.1"/>
</dbReference>
<evidence type="ECO:0000256" key="3">
    <source>
        <dbReference type="ARBA" id="ARBA00022692"/>
    </source>
</evidence>
<keyword evidence="2" id="KW-1003">Cell membrane</keyword>
<keyword evidence="5 7" id="KW-1133">Transmembrane helix</keyword>
<name>A0A934U2L1_9FIRM</name>
<proteinExistence type="predicted"/>
<dbReference type="Proteomes" id="UP000633365">
    <property type="component" value="Unassembled WGS sequence"/>
</dbReference>
<accession>A0A934U2L1</accession>